<accession>A0ACB8SXP2</accession>
<keyword evidence="2" id="KW-1185">Reference proteome</keyword>
<dbReference type="Proteomes" id="UP000814140">
    <property type="component" value="Unassembled WGS sequence"/>
</dbReference>
<name>A0ACB8SXP2_9AGAM</name>
<reference evidence="1" key="2">
    <citation type="journal article" date="2022" name="New Phytol.">
        <title>Evolutionary transition to the ectomycorrhizal habit in the genomes of a hyperdiverse lineage of mushroom-forming fungi.</title>
        <authorList>
            <person name="Looney B."/>
            <person name="Miyauchi S."/>
            <person name="Morin E."/>
            <person name="Drula E."/>
            <person name="Courty P.E."/>
            <person name="Kohler A."/>
            <person name="Kuo A."/>
            <person name="LaButti K."/>
            <person name="Pangilinan J."/>
            <person name="Lipzen A."/>
            <person name="Riley R."/>
            <person name="Andreopoulos W."/>
            <person name="He G."/>
            <person name="Johnson J."/>
            <person name="Nolan M."/>
            <person name="Tritt A."/>
            <person name="Barry K.W."/>
            <person name="Grigoriev I.V."/>
            <person name="Nagy L.G."/>
            <person name="Hibbett D."/>
            <person name="Henrissat B."/>
            <person name="Matheny P.B."/>
            <person name="Labbe J."/>
            <person name="Martin F.M."/>
        </authorList>
    </citation>
    <scope>NUCLEOTIDE SEQUENCE</scope>
    <source>
        <strain evidence="1">HHB10654</strain>
    </source>
</reference>
<evidence type="ECO:0000313" key="1">
    <source>
        <dbReference type="EMBL" id="KAI0060962.1"/>
    </source>
</evidence>
<organism evidence="1 2">
    <name type="scientific">Artomyces pyxidatus</name>
    <dbReference type="NCBI Taxonomy" id="48021"/>
    <lineage>
        <taxon>Eukaryota</taxon>
        <taxon>Fungi</taxon>
        <taxon>Dikarya</taxon>
        <taxon>Basidiomycota</taxon>
        <taxon>Agaricomycotina</taxon>
        <taxon>Agaricomycetes</taxon>
        <taxon>Russulales</taxon>
        <taxon>Auriscalpiaceae</taxon>
        <taxon>Artomyces</taxon>
    </lineage>
</organism>
<sequence length="864" mass="95660">MSPGPLPSPGSSADMRKGKSGLSCAECRRVFPCQSCIRRGCSAICPDGTLAATKGNKILMAHAQRLTEQVKTMNARILELEAALKNTQGSGESHPLLRDSGGQDPLADISDLEAKFEADLEQVSDTIGSLSITWDGKTKYYGETAGAEEGEIHDRMRNRDSQRLGLPFEILELVHAFPFGLLDHSCTKTDFLHYIPSRERAIELTNLYYVNAAWMYDPCPRGEFERIVLEPIYEPTEGLAPLASLHAHNLSMFFMALASGATFEVDRSDILSEQYHALAWANCASAQALFMMIHYLYLSARFDNERRWLLSGICARVAQMVCVSVLSTFPSAHTQRDSAGWNLDRDEVQRRRTMFWEYYTWDTWSSVVNGRPPSLNLGHSDCRFPDDLDPFVKAPDSLELGWHAWKFRYSAACLSIAVQRAFTVQPMTYASLLVLDKRIRTFPIPSHLQSPGQDSGKPWNTDPTRAMQQCCVVCECESSLLYIHRTYFAQAIREASDPLKHPYAQSVLAAYRSALVLITTIKSLYTVHPRMTSRVWFFWSGYYASCLLLSAIVIESPGCVLAQRALTEFDSARAVYQEGSAACRPAPTIPMLDRLQSRAHTSFKAYQDGLKTGQHVQPRKSADPSTPDEVTARGVRKSVVNKSVINKSSSTSPHHSAASSPGSQRHSQTPEAEPLTSQPTTQTPVSGVGNAHPPGIYQQPSPPAPSPDAFVIPMNAPTSTVSQEEQYSTSSLSFASYLNVAMAQSSGQMIGGALFNPLAPAQNFPMSTIDTPYQAGESYQAFLNMNQGFDDMHDDTFASLGTLADLDAYIQESPVRQTGQQQYRYFPQMSTDVVMTAATTNNPPIPLNQEEIWWKFVQDLGMAS</sequence>
<dbReference type="EMBL" id="MU277215">
    <property type="protein sequence ID" value="KAI0060962.1"/>
    <property type="molecule type" value="Genomic_DNA"/>
</dbReference>
<reference evidence="1" key="1">
    <citation type="submission" date="2021-03" db="EMBL/GenBank/DDBJ databases">
        <authorList>
            <consortium name="DOE Joint Genome Institute"/>
            <person name="Ahrendt S."/>
            <person name="Looney B.P."/>
            <person name="Miyauchi S."/>
            <person name="Morin E."/>
            <person name="Drula E."/>
            <person name="Courty P.E."/>
            <person name="Chicoki N."/>
            <person name="Fauchery L."/>
            <person name="Kohler A."/>
            <person name="Kuo A."/>
            <person name="Labutti K."/>
            <person name="Pangilinan J."/>
            <person name="Lipzen A."/>
            <person name="Riley R."/>
            <person name="Andreopoulos W."/>
            <person name="He G."/>
            <person name="Johnson J."/>
            <person name="Barry K.W."/>
            <person name="Grigoriev I.V."/>
            <person name="Nagy L."/>
            <person name="Hibbett D."/>
            <person name="Henrissat B."/>
            <person name="Matheny P.B."/>
            <person name="Labbe J."/>
            <person name="Martin F."/>
        </authorList>
    </citation>
    <scope>NUCLEOTIDE SEQUENCE</scope>
    <source>
        <strain evidence="1">HHB10654</strain>
    </source>
</reference>
<gene>
    <name evidence="1" type="ORF">BV25DRAFT_1870945</name>
</gene>
<evidence type="ECO:0000313" key="2">
    <source>
        <dbReference type="Proteomes" id="UP000814140"/>
    </source>
</evidence>
<protein>
    <submittedName>
        <fullName evidence="1">Uncharacterized protein</fullName>
    </submittedName>
</protein>
<comment type="caution">
    <text evidence="1">The sequence shown here is derived from an EMBL/GenBank/DDBJ whole genome shotgun (WGS) entry which is preliminary data.</text>
</comment>
<proteinExistence type="predicted"/>